<dbReference type="SMART" id="SM01134">
    <property type="entry name" value="DeoRC"/>
    <property type="match status" value="1"/>
</dbReference>
<evidence type="ECO:0000313" key="6">
    <source>
        <dbReference type="Proteomes" id="UP000295008"/>
    </source>
</evidence>
<feature type="domain" description="HTH deoR-type" evidence="4">
    <location>
        <begin position="3"/>
        <end position="58"/>
    </location>
</feature>
<evidence type="ECO:0000256" key="2">
    <source>
        <dbReference type="ARBA" id="ARBA00023125"/>
    </source>
</evidence>
<dbReference type="SMART" id="SM00420">
    <property type="entry name" value="HTH_DEOR"/>
    <property type="match status" value="1"/>
</dbReference>
<dbReference type="AlphaFoldDB" id="A0A4V2QD35"/>
<dbReference type="Pfam" id="PF08220">
    <property type="entry name" value="HTH_DeoR"/>
    <property type="match status" value="1"/>
</dbReference>
<keyword evidence="2" id="KW-0238">DNA-binding</keyword>
<dbReference type="Proteomes" id="UP000295008">
    <property type="component" value="Unassembled WGS sequence"/>
</dbReference>
<comment type="caution">
    <text evidence="5">The sequence shown here is derived from an EMBL/GenBank/DDBJ whole genome shotgun (WGS) entry which is preliminary data.</text>
</comment>
<proteinExistence type="predicted"/>
<keyword evidence="1" id="KW-0805">Transcription regulation</keyword>
<dbReference type="Pfam" id="PF00455">
    <property type="entry name" value="DeoRC"/>
    <property type="match status" value="1"/>
</dbReference>
<dbReference type="PROSITE" id="PS51000">
    <property type="entry name" value="HTH_DEOR_2"/>
    <property type="match status" value="1"/>
</dbReference>
<gene>
    <name evidence="5" type="ORF">EDC14_102378</name>
</gene>
<dbReference type="InterPro" id="IPR050313">
    <property type="entry name" value="Carb_Metab_HTH_regulators"/>
</dbReference>
<dbReference type="InterPro" id="IPR014036">
    <property type="entry name" value="DeoR-like_C"/>
</dbReference>
<keyword evidence="6" id="KW-1185">Reference proteome</keyword>
<protein>
    <submittedName>
        <fullName evidence="5">DeoR family transcriptional regulator</fullName>
    </submittedName>
</protein>
<dbReference type="SUPFAM" id="SSF100950">
    <property type="entry name" value="NagB/RpiA/CoA transferase-like"/>
    <property type="match status" value="1"/>
</dbReference>
<dbReference type="PRINTS" id="PR00037">
    <property type="entry name" value="HTHLACR"/>
</dbReference>
<dbReference type="InterPro" id="IPR037171">
    <property type="entry name" value="NagB/RpiA_transferase-like"/>
</dbReference>
<dbReference type="Gene3D" id="3.40.50.1360">
    <property type="match status" value="1"/>
</dbReference>
<dbReference type="Gene3D" id="1.10.10.10">
    <property type="entry name" value="Winged helix-like DNA-binding domain superfamily/Winged helix DNA-binding domain"/>
    <property type="match status" value="1"/>
</dbReference>
<name>A0A4V2QD35_HYDET</name>
<dbReference type="SUPFAM" id="SSF46785">
    <property type="entry name" value="Winged helix' DNA-binding domain"/>
    <property type="match status" value="1"/>
</dbReference>
<dbReference type="EMBL" id="SLUN01000023">
    <property type="protein sequence ID" value="TCL62797.1"/>
    <property type="molecule type" value="Genomic_DNA"/>
</dbReference>
<dbReference type="InterPro" id="IPR001034">
    <property type="entry name" value="DeoR_HTH"/>
</dbReference>
<reference evidence="5 6" key="1">
    <citation type="submission" date="2019-03" db="EMBL/GenBank/DDBJ databases">
        <title>Genomic Encyclopedia of Type Strains, Phase IV (KMG-IV): sequencing the most valuable type-strain genomes for metagenomic binning, comparative biology and taxonomic classification.</title>
        <authorList>
            <person name="Goeker M."/>
        </authorList>
    </citation>
    <scope>NUCLEOTIDE SEQUENCE [LARGE SCALE GENOMIC DNA]</scope>
    <source>
        <strain evidence="5 6">LX-B</strain>
    </source>
</reference>
<dbReference type="PROSITE" id="PS00894">
    <property type="entry name" value="HTH_DEOR_1"/>
    <property type="match status" value="1"/>
</dbReference>
<keyword evidence="3" id="KW-0804">Transcription</keyword>
<evidence type="ECO:0000259" key="4">
    <source>
        <dbReference type="PROSITE" id="PS51000"/>
    </source>
</evidence>
<evidence type="ECO:0000256" key="3">
    <source>
        <dbReference type="ARBA" id="ARBA00023163"/>
    </source>
</evidence>
<organism evidence="5 6">
    <name type="scientific">Hydrogenispora ethanolica</name>
    <dbReference type="NCBI Taxonomy" id="1082276"/>
    <lineage>
        <taxon>Bacteria</taxon>
        <taxon>Bacillati</taxon>
        <taxon>Bacillota</taxon>
        <taxon>Hydrogenispora</taxon>
    </lineage>
</organism>
<dbReference type="GO" id="GO:0003677">
    <property type="term" value="F:DNA binding"/>
    <property type="evidence" value="ECO:0007669"/>
    <property type="project" value="UniProtKB-KW"/>
</dbReference>
<dbReference type="PANTHER" id="PTHR30363">
    <property type="entry name" value="HTH-TYPE TRANSCRIPTIONAL REGULATOR SRLR-RELATED"/>
    <property type="match status" value="1"/>
</dbReference>
<dbReference type="GO" id="GO:0003700">
    <property type="term" value="F:DNA-binding transcription factor activity"/>
    <property type="evidence" value="ECO:0007669"/>
    <property type="project" value="InterPro"/>
</dbReference>
<accession>A0A4V2QD35</accession>
<dbReference type="PANTHER" id="PTHR30363:SF44">
    <property type="entry name" value="AGA OPERON TRANSCRIPTIONAL REPRESSOR-RELATED"/>
    <property type="match status" value="1"/>
</dbReference>
<evidence type="ECO:0000256" key="1">
    <source>
        <dbReference type="ARBA" id="ARBA00023015"/>
    </source>
</evidence>
<sequence>MPTAERRIKIFNLLVEKKSVEVNELANRFGVSTMTIRRDLAMLEKQGIVTTNYGGAYLNEGTAIEPSFSLKYGQMTEAKNKMGLAAADLVQNGDSLFIDCGTTTMQLAKHLQAKKVTVITNSLVVSNLLQTNSKIKLIMAPGVYDPKSAGFLGPLTIDFLQKFNVDKAFIGAQGFDSESGATVPDEIDAEVKKAFCRNSKQRILMVGYEKLGVSCLAKFADITEIDCLISDENASRDEVGFILGKGVQVILAR</sequence>
<dbReference type="InterPro" id="IPR018356">
    <property type="entry name" value="Tscrpt_reg_HTH_DeoR_CS"/>
</dbReference>
<dbReference type="InterPro" id="IPR036388">
    <property type="entry name" value="WH-like_DNA-bd_sf"/>
</dbReference>
<evidence type="ECO:0000313" key="5">
    <source>
        <dbReference type="EMBL" id="TCL62797.1"/>
    </source>
</evidence>
<dbReference type="InterPro" id="IPR036390">
    <property type="entry name" value="WH_DNA-bd_sf"/>
</dbReference>